<sequence>MADRFAALAGYSGASAYDSTLDQSITTNLRDDPPGLETTEPSINLDLPKNRPSSANITQRRKPAPSTTTINHEKPYHSNDRSDRGAPQTPFAPRSENVQHDPLGAAPPSTQRKPDPRRRYGVRIAVDEDALDEPEDSLEASGGEAELRRMQADLSEGGVDSMIGSPPANDSGQWGSRAMRRRSAAGVSMKSAQERINSLVKERDELKIEVDLLRGKVSLDDRVAELIVLKKEKLSSTQKMIAQQGFIKQQDKAIKALQKEQHAWKGRDPVEVDRLLADLEEQVRSANARADEERRERIRAEEEVEFLKGRGAHTSSTSRGRNEETLDEGGGEVARLKSEIEALQEDHANEKYELRRERDALQDELDAARDEIDELKDRSIHPGRSQRGDDNSLNRREIDELEQRDVSTPSPLT</sequence>
<organism evidence="1 2">
    <name type="scientific">Violaceomyces palustris</name>
    <dbReference type="NCBI Taxonomy" id="1673888"/>
    <lineage>
        <taxon>Eukaryota</taxon>
        <taxon>Fungi</taxon>
        <taxon>Dikarya</taxon>
        <taxon>Basidiomycota</taxon>
        <taxon>Ustilaginomycotina</taxon>
        <taxon>Ustilaginomycetes</taxon>
        <taxon>Violaceomycetales</taxon>
        <taxon>Violaceomycetaceae</taxon>
        <taxon>Violaceomyces</taxon>
    </lineage>
</organism>
<keyword evidence="2" id="KW-1185">Reference proteome</keyword>
<name>A0ACD0NRZ4_9BASI</name>
<gene>
    <name evidence="1" type="ORF">IE53DRAFT_187931</name>
</gene>
<evidence type="ECO:0000313" key="1">
    <source>
        <dbReference type="EMBL" id="PWN48574.1"/>
    </source>
</evidence>
<protein>
    <submittedName>
        <fullName evidence="1">Uncharacterized protein</fullName>
    </submittedName>
</protein>
<evidence type="ECO:0000313" key="2">
    <source>
        <dbReference type="Proteomes" id="UP000245626"/>
    </source>
</evidence>
<dbReference type="EMBL" id="KZ820178">
    <property type="protein sequence ID" value="PWN48574.1"/>
    <property type="molecule type" value="Genomic_DNA"/>
</dbReference>
<reference evidence="1 2" key="1">
    <citation type="journal article" date="2018" name="Mol. Biol. Evol.">
        <title>Broad Genomic Sampling Reveals a Smut Pathogenic Ancestry of the Fungal Clade Ustilaginomycotina.</title>
        <authorList>
            <person name="Kijpornyongpan T."/>
            <person name="Mondo S.J."/>
            <person name="Barry K."/>
            <person name="Sandor L."/>
            <person name="Lee J."/>
            <person name="Lipzen A."/>
            <person name="Pangilinan J."/>
            <person name="LaButti K."/>
            <person name="Hainaut M."/>
            <person name="Henrissat B."/>
            <person name="Grigoriev I.V."/>
            <person name="Spatafora J.W."/>
            <person name="Aime M.C."/>
        </authorList>
    </citation>
    <scope>NUCLEOTIDE SEQUENCE [LARGE SCALE GENOMIC DNA]</scope>
    <source>
        <strain evidence="1 2">SA 807</strain>
    </source>
</reference>
<accession>A0ACD0NRZ4</accession>
<proteinExistence type="predicted"/>
<dbReference type="Proteomes" id="UP000245626">
    <property type="component" value="Unassembled WGS sequence"/>
</dbReference>